<protein>
    <recommendedName>
        <fullName evidence="1">EfeO-type cupredoxin-like domain-containing protein</fullName>
    </recommendedName>
</protein>
<accession>A0A1F5HXA7</accession>
<dbReference type="AlphaFoldDB" id="A0A1F5HXA7"/>
<evidence type="ECO:0000313" key="3">
    <source>
        <dbReference type="Proteomes" id="UP000179227"/>
    </source>
</evidence>
<dbReference type="Gene3D" id="2.60.40.420">
    <property type="entry name" value="Cupredoxins - blue copper proteins"/>
    <property type="match status" value="1"/>
</dbReference>
<feature type="domain" description="EfeO-type cupredoxin-like" evidence="1">
    <location>
        <begin position="49"/>
        <end position="142"/>
    </location>
</feature>
<evidence type="ECO:0000313" key="2">
    <source>
        <dbReference type="EMBL" id="OGE08822.1"/>
    </source>
</evidence>
<comment type="caution">
    <text evidence="2">The sequence shown here is derived from an EMBL/GenBank/DDBJ whole genome shotgun (WGS) entry which is preliminary data.</text>
</comment>
<dbReference type="InterPro" id="IPR028096">
    <property type="entry name" value="EfeO_Cupredoxin"/>
</dbReference>
<gene>
    <name evidence="2" type="ORF">A3A60_02875</name>
</gene>
<dbReference type="EMBL" id="MFBS01000031">
    <property type="protein sequence ID" value="OGE08822.1"/>
    <property type="molecule type" value="Genomic_DNA"/>
</dbReference>
<evidence type="ECO:0000259" key="1">
    <source>
        <dbReference type="Pfam" id="PF13473"/>
    </source>
</evidence>
<name>A0A1F5HXA7_9BACT</name>
<dbReference type="Proteomes" id="UP000179227">
    <property type="component" value="Unassembled WGS sequence"/>
</dbReference>
<organism evidence="2 3">
    <name type="scientific">Candidatus Curtissbacteria bacterium RIFCSPLOWO2_01_FULL_42_26</name>
    <dbReference type="NCBI Taxonomy" id="1797729"/>
    <lineage>
        <taxon>Bacteria</taxon>
        <taxon>Candidatus Curtissiibacteriota</taxon>
    </lineage>
</organism>
<proteinExistence type="predicted"/>
<dbReference type="STRING" id="1797729.A3A60_02875"/>
<dbReference type="Pfam" id="PF13473">
    <property type="entry name" value="Cupredoxin_1"/>
    <property type="match status" value="1"/>
</dbReference>
<sequence length="143" mass="15806">MIVTKKKLAVIVLVILGILSVMVIGAILLVKVTVQPLKLDRPKVASQAPILKSEKYSITYNSNGTFEPESLTVKVGDLITFKNNSSEGMEIAIGEHESHLSLKGFEEKEVKSQGSYIFSPRERGSFIFHNHLKPQKSGKLVIE</sequence>
<dbReference type="SUPFAM" id="SSF49503">
    <property type="entry name" value="Cupredoxins"/>
    <property type="match status" value="1"/>
</dbReference>
<reference evidence="2 3" key="1">
    <citation type="journal article" date="2016" name="Nat. Commun.">
        <title>Thousands of microbial genomes shed light on interconnected biogeochemical processes in an aquifer system.</title>
        <authorList>
            <person name="Anantharaman K."/>
            <person name="Brown C.T."/>
            <person name="Hug L.A."/>
            <person name="Sharon I."/>
            <person name="Castelle C.J."/>
            <person name="Probst A.J."/>
            <person name="Thomas B.C."/>
            <person name="Singh A."/>
            <person name="Wilkins M.J."/>
            <person name="Karaoz U."/>
            <person name="Brodie E.L."/>
            <person name="Williams K.H."/>
            <person name="Hubbard S.S."/>
            <person name="Banfield J.F."/>
        </authorList>
    </citation>
    <scope>NUCLEOTIDE SEQUENCE [LARGE SCALE GENOMIC DNA]</scope>
</reference>
<dbReference type="InterPro" id="IPR008972">
    <property type="entry name" value="Cupredoxin"/>
</dbReference>